<dbReference type="Proteomes" id="UP000727907">
    <property type="component" value="Unassembled WGS sequence"/>
</dbReference>
<comment type="similarity">
    <text evidence="6">Belongs to the peptidase M48 family.</text>
</comment>
<dbReference type="CDD" id="cd07332">
    <property type="entry name" value="M48C_Oma1_like"/>
    <property type="match status" value="1"/>
</dbReference>
<comment type="cofactor">
    <cofactor evidence="6">
        <name>Zn(2+)</name>
        <dbReference type="ChEBI" id="CHEBI:29105"/>
    </cofactor>
    <text evidence="6">Binds 1 zinc ion per subunit.</text>
</comment>
<evidence type="ECO:0000256" key="6">
    <source>
        <dbReference type="RuleBase" id="RU003983"/>
    </source>
</evidence>
<sequence>MAARYYDGHTAGVQEVMLRVTASELVIYRPADSSIVARWPVADLSVLGDSQHEAVPPVTVRGSEARLVIEDPAWRKQLAALVPALKPLALEPVKVAPRLGAYSLAIVALIGLFWSAVEYGTGYAAPLLPYSWQVKLGETVLDQLIADEEECTGKAGLAAINRLANDLAKEAGYKHEVTVHVVKGGPVNALTLPGSILVFYSDLIDQATSTQVAGVLAHEIGHVVHYHPTKGLVRAYGIDLLIKLLSGGYSDVLSTFGTGGSALLALRNGRAFEREADETGVRLLEKGGLRADGVSTFFEQMLKTKPGDAAQEAGIWSSHPPTQERIAATKRPPSGKLPFSTAEWQALKNVCK</sequence>
<dbReference type="Pfam" id="PF01435">
    <property type="entry name" value="Peptidase_M48"/>
    <property type="match status" value="1"/>
</dbReference>
<keyword evidence="10" id="KW-1185">Reference proteome</keyword>
<evidence type="ECO:0000256" key="2">
    <source>
        <dbReference type="ARBA" id="ARBA00022723"/>
    </source>
</evidence>
<dbReference type="RefSeq" id="WP_216961020.1">
    <property type="nucleotide sequence ID" value="NZ_JAHOPB010000001.1"/>
</dbReference>
<proteinExistence type="inferred from homology"/>
<dbReference type="InterPro" id="IPR055518">
    <property type="entry name" value="DUF7092"/>
</dbReference>
<keyword evidence="3 6" id="KW-0378">Hydrolase</keyword>
<name>A0ABS6ILD3_9HYPH</name>
<evidence type="ECO:0000313" key="10">
    <source>
        <dbReference type="Proteomes" id="UP000727907"/>
    </source>
</evidence>
<feature type="domain" description="Peptidase M48" evidence="7">
    <location>
        <begin position="160"/>
        <end position="330"/>
    </location>
</feature>
<evidence type="ECO:0000259" key="8">
    <source>
        <dbReference type="Pfam" id="PF23368"/>
    </source>
</evidence>
<accession>A0ABS6ILD3</accession>
<dbReference type="EMBL" id="JAHOPB010000001">
    <property type="protein sequence ID" value="MBU8874820.1"/>
    <property type="molecule type" value="Genomic_DNA"/>
</dbReference>
<organism evidence="9 10">
    <name type="scientific">Reyranella humidisoli</name>
    <dbReference type="NCBI Taxonomy" id="2849149"/>
    <lineage>
        <taxon>Bacteria</taxon>
        <taxon>Pseudomonadati</taxon>
        <taxon>Pseudomonadota</taxon>
        <taxon>Alphaproteobacteria</taxon>
        <taxon>Hyphomicrobiales</taxon>
        <taxon>Reyranellaceae</taxon>
        <taxon>Reyranella</taxon>
    </lineage>
</organism>
<evidence type="ECO:0000313" key="9">
    <source>
        <dbReference type="EMBL" id="MBU8874820.1"/>
    </source>
</evidence>
<keyword evidence="5 6" id="KW-0482">Metalloprotease</keyword>
<keyword evidence="1 6" id="KW-0645">Protease</keyword>
<evidence type="ECO:0000259" key="7">
    <source>
        <dbReference type="Pfam" id="PF01435"/>
    </source>
</evidence>
<evidence type="ECO:0000256" key="1">
    <source>
        <dbReference type="ARBA" id="ARBA00022670"/>
    </source>
</evidence>
<evidence type="ECO:0000256" key="4">
    <source>
        <dbReference type="ARBA" id="ARBA00022833"/>
    </source>
</evidence>
<dbReference type="Pfam" id="PF23368">
    <property type="entry name" value="DUF7092"/>
    <property type="match status" value="1"/>
</dbReference>
<comment type="caution">
    <text evidence="9">The sequence shown here is derived from an EMBL/GenBank/DDBJ whole genome shotgun (WGS) entry which is preliminary data.</text>
</comment>
<protein>
    <submittedName>
        <fullName evidence="9">M48 family metallopeptidase</fullName>
    </submittedName>
</protein>
<keyword evidence="4 6" id="KW-0862">Zinc</keyword>
<dbReference type="PANTHER" id="PTHR22726">
    <property type="entry name" value="METALLOENDOPEPTIDASE OMA1"/>
    <property type="match status" value="1"/>
</dbReference>
<evidence type="ECO:0000256" key="3">
    <source>
        <dbReference type="ARBA" id="ARBA00022801"/>
    </source>
</evidence>
<dbReference type="InterPro" id="IPR051156">
    <property type="entry name" value="Mito/Outer_Membr_Metalloprot"/>
</dbReference>
<evidence type="ECO:0000256" key="5">
    <source>
        <dbReference type="ARBA" id="ARBA00023049"/>
    </source>
</evidence>
<feature type="domain" description="DUF7092" evidence="8">
    <location>
        <begin position="2"/>
        <end position="80"/>
    </location>
</feature>
<reference evidence="9 10" key="1">
    <citation type="submission" date="2021-06" db="EMBL/GenBank/DDBJ databases">
        <authorList>
            <person name="Lee D.H."/>
        </authorList>
    </citation>
    <scope>NUCLEOTIDE SEQUENCE [LARGE SCALE GENOMIC DNA]</scope>
    <source>
        <strain evidence="9 10">MMS21-HV4-11</strain>
    </source>
</reference>
<dbReference type="PANTHER" id="PTHR22726:SF1">
    <property type="entry name" value="METALLOENDOPEPTIDASE OMA1, MITOCHONDRIAL"/>
    <property type="match status" value="1"/>
</dbReference>
<keyword evidence="2" id="KW-0479">Metal-binding</keyword>
<gene>
    <name evidence="9" type="ORF">KQ910_13675</name>
</gene>
<dbReference type="InterPro" id="IPR001915">
    <property type="entry name" value="Peptidase_M48"/>
</dbReference>